<evidence type="ECO:0000313" key="2">
    <source>
        <dbReference type="Proteomes" id="UP001497482"/>
    </source>
</evidence>
<dbReference type="AlphaFoldDB" id="A0AAV2J166"/>
<organism evidence="1 2">
    <name type="scientific">Knipowitschia caucasica</name>
    <name type="common">Caucasian dwarf goby</name>
    <name type="synonym">Pomatoschistus caucasicus</name>
    <dbReference type="NCBI Taxonomy" id="637954"/>
    <lineage>
        <taxon>Eukaryota</taxon>
        <taxon>Metazoa</taxon>
        <taxon>Chordata</taxon>
        <taxon>Craniata</taxon>
        <taxon>Vertebrata</taxon>
        <taxon>Euteleostomi</taxon>
        <taxon>Actinopterygii</taxon>
        <taxon>Neopterygii</taxon>
        <taxon>Teleostei</taxon>
        <taxon>Neoteleostei</taxon>
        <taxon>Acanthomorphata</taxon>
        <taxon>Gobiaria</taxon>
        <taxon>Gobiiformes</taxon>
        <taxon>Gobioidei</taxon>
        <taxon>Gobiidae</taxon>
        <taxon>Gobiinae</taxon>
        <taxon>Knipowitschia</taxon>
    </lineage>
</organism>
<gene>
    <name evidence="1" type="ORF">KC01_LOCUS2024</name>
</gene>
<accession>A0AAV2J166</accession>
<name>A0AAV2J166_KNICA</name>
<dbReference type="Proteomes" id="UP001497482">
    <property type="component" value="Chromosome 1"/>
</dbReference>
<reference evidence="1 2" key="1">
    <citation type="submission" date="2024-04" db="EMBL/GenBank/DDBJ databases">
        <authorList>
            <person name="Waldvogel A.-M."/>
            <person name="Schoenle A."/>
        </authorList>
    </citation>
    <scope>NUCLEOTIDE SEQUENCE [LARGE SCALE GENOMIC DNA]</scope>
</reference>
<proteinExistence type="predicted"/>
<dbReference type="EMBL" id="OZ035823">
    <property type="protein sequence ID" value="CAL1569610.1"/>
    <property type="molecule type" value="Genomic_DNA"/>
</dbReference>
<evidence type="ECO:0000313" key="1">
    <source>
        <dbReference type="EMBL" id="CAL1569610.1"/>
    </source>
</evidence>
<sequence>MLVHVSITLSKTQSPQWAFCDRPSSRQLPVIPMDRSQVSDLSCGLGGKCRGSSTASASVIEVWTTVRRTTRRSHKDVTRPLAVEEA</sequence>
<keyword evidence="2" id="KW-1185">Reference proteome</keyword>
<protein>
    <submittedName>
        <fullName evidence="1">Uncharacterized protein</fullName>
    </submittedName>
</protein>